<dbReference type="CDD" id="cd12144">
    <property type="entry name" value="SDH_N_domain"/>
    <property type="match status" value="1"/>
</dbReference>
<dbReference type="HOGENOM" id="CLU_056125_0_0_2"/>
<evidence type="ECO:0000313" key="15">
    <source>
        <dbReference type="Proteomes" id="UP000028194"/>
    </source>
</evidence>
<dbReference type="GO" id="GO:0000166">
    <property type="term" value="F:nucleotide binding"/>
    <property type="evidence" value="ECO:0007669"/>
    <property type="project" value="UniProtKB-KW"/>
</dbReference>
<evidence type="ECO:0000256" key="2">
    <source>
        <dbReference type="ARBA" id="ARBA00022741"/>
    </source>
</evidence>
<dbReference type="GO" id="GO:0008473">
    <property type="term" value="F:ornithine cyclodeaminase activity"/>
    <property type="evidence" value="ECO:0007669"/>
    <property type="project" value="UniProtKB-EC"/>
</dbReference>
<evidence type="ECO:0000256" key="7">
    <source>
        <dbReference type="ARBA" id="ARBA00061348"/>
    </source>
</evidence>
<evidence type="ECO:0000256" key="5">
    <source>
        <dbReference type="ARBA" id="ARBA00052109"/>
    </source>
</evidence>
<proteinExistence type="inferred from homology"/>
<keyword evidence="15" id="KW-1185">Reference proteome</keyword>
<dbReference type="Pfam" id="PF04455">
    <property type="entry name" value="Saccharop_dh_N"/>
    <property type="match status" value="1"/>
</dbReference>
<feature type="domain" description="LOR/SDH bifunctional enzyme conserved" evidence="11">
    <location>
        <begin position="8"/>
        <end position="105"/>
    </location>
</feature>
<dbReference type="Gene3D" id="3.30.70.2690">
    <property type="entry name" value="LOR/SDH bifunctional enzyme, conserved domain"/>
    <property type="match status" value="1"/>
</dbReference>
<comment type="cofactor">
    <cofactor evidence="1">
        <name>NAD(+)</name>
        <dbReference type="ChEBI" id="CHEBI:57540"/>
    </cofactor>
</comment>
<evidence type="ECO:0000256" key="10">
    <source>
        <dbReference type="ARBA" id="ARBA00081581"/>
    </source>
</evidence>
<dbReference type="EC" id="4.3.1.12" evidence="8"/>
<dbReference type="InterPro" id="IPR043009">
    <property type="entry name" value="LOR/SDH_bifunc_enz_cons_dom_sf"/>
</dbReference>
<reference evidence="14 15" key="1">
    <citation type="journal article" date="2014" name="PLoS ONE">
        <title>Genome Sequence of Candidatus Nitrososphaera evergladensis from Group I.1b Enriched from Everglades Soil Reveals Novel Genomic Features of the Ammonia-Oxidizing Archaea.</title>
        <authorList>
            <person name="Zhalnina K.V."/>
            <person name="Dias R."/>
            <person name="Leonard M.T."/>
            <person name="Dorr de Quadros P."/>
            <person name="Camargo F.A."/>
            <person name="Drew J.C."/>
            <person name="Farmerie W.G."/>
            <person name="Daroub S.H."/>
            <person name="Triplett E.W."/>
        </authorList>
    </citation>
    <scope>NUCLEOTIDE SEQUENCE [LARGE SCALE GENOMIC DNA]</scope>
    <source>
        <strain evidence="14 15">SR1</strain>
    </source>
</reference>
<protein>
    <recommendedName>
        <fullName evidence="9">Ornithine cyclodeaminase</fullName>
        <ecNumber evidence="8">4.3.1.12</ecNumber>
    </recommendedName>
    <alternativeName>
        <fullName evidence="10">Archaeal ornithine cyclodeaminase</fullName>
    </alternativeName>
</protein>
<evidence type="ECO:0000313" key="14">
    <source>
        <dbReference type="EMBL" id="AIF84849.1"/>
    </source>
</evidence>
<dbReference type="KEGG" id="nev:NTE_02809"/>
<dbReference type="InterPro" id="IPR048964">
    <property type="entry name" value="ArgZ/ArgE-like_C_1st"/>
</dbReference>
<dbReference type="AlphaFoldDB" id="A0A075N025"/>
<feature type="domain" description="Arginine dihydrolase ArgZ/ArgE-like C-terminal second subdomain" evidence="12">
    <location>
        <begin position="192"/>
        <end position="402"/>
    </location>
</feature>
<evidence type="ECO:0000256" key="8">
    <source>
        <dbReference type="ARBA" id="ARBA00066346"/>
    </source>
</evidence>
<dbReference type="GeneID" id="41598496"/>
<evidence type="ECO:0000259" key="13">
    <source>
        <dbReference type="Pfam" id="PF21571"/>
    </source>
</evidence>
<comment type="function">
    <text evidence="6">Catalyzes the conversion of ornithine to proline, with the release of ammonia.</text>
</comment>
<dbReference type="Gene3D" id="3.40.50.10690">
    <property type="entry name" value="putative lor/sdh protein like domains"/>
    <property type="match status" value="1"/>
</dbReference>
<sequence length="415" mass="45629">MAAGKHEQEIEVKGHLIDSMILTRIFDHVMDLKGDFQVLEFTVGKKKKDPSYARLLVRGKDEEHLERILEAVYREGAQPVSVQEARLVPASADCVMPDDFYSTTNNPTQVFHSGRWIDVQNMMMDKCIVVDVKSMTAECKMIRDLKKGDMIVVGERGVKITPQERPREGVDIFQFMSSSSSSERPTQHIARKVADDIYNTKKEGGKIIVVSGPVLVHSGASEALARLIRMGYIDGLLAGNAIAVHDVENALLGTSLGMHVKDGTLAVRGHRNHMQAINEVFKAGGLKAMVEKKILKSGVMYECIKHDVPFVLAGSIRDDGPIPDVVTDVVEAQRRYKKVLKGAKMVLMFSTMLHSIAVGNMLPSSVKVVAVDISQPVVTKLVDRGTAQAVGIVTDVGAFLPIVADHLEEKVARRK</sequence>
<keyword evidence="2" id="KW-0547">Nucleotide-binding</keyword>
<keyword evidence="3" id="KW-0520">NAD</keyword>
<dbReference type="InterPro" id="IPR007545">
    <property type="entry name" value="LOR/SDH_bifunc_enz_cons_dom"/>
</dbReference>
<dbReference type="Proteomes" id="UP000028194">
    <property type="component" value="Chromosome"/>
</dbReference>
<dbReference type="Pfam" id="PF21570">
    <property type="entry name" value="ArgZ-like_C_2nd"/>
    <property type="match status" value="1"/>
</dbReference>
<dbReference type="NCBIfam" id="TIGR00300">
    <property type="entry name" value="TIGR00300 family protein"/>
    <property type="match status" value="1"/>
</dbReference>
<feature type="domain" description="Arginine dihydrolase ArgZ/ArgE-like C-terminal first subdomain" evidence="13">
    <location>
        <begin position="107"/>
        <end position="189"/>
    </location>
</feature>
<evidence type="ECO:0000256" key="1">
    <source>
        <dbReference type="ARBA" id="ARBA00001911"/>
    </source>
</evidence>
<evidence type="ECO:0000256" key="9">
    <source>
        <dbReference type="ARBA" id="ARBA00072993"/>
    </source>
</evidence>
<dbReference type="InterPro" id="IPR005239">
    <property type="entry name" value="ArgZ/ArgE-like"/>
</dbReference>
<accession>A0A075N025</accession>
<evidence type="ECO:0000259" key="11">
    <source>
        <dbReference type="Pfam" id="PF04455"/>
    </source>
</evidence>
<dbReference type="Pfam" id="PF21571">
    <property type="entry name" value="ArgZ-like_C_1st"/>
    <property type="match status" value="1"/>
</dbReference>
<comment type="catalytic activity">
    <reaction evidence="5">
        <text>L-ornithine = L-proline + NH4(+)</text>
        <dbReference type="Rhea" id="RHEA:24368"/>
        <dbReference type="ChEBI" id="CHEBI:28938"/>
        <dbReference type="ChEBI" id="CHEBI:46911"/>
        <dbReference type="ChEBI" id="CHEBI:60039"/>
        <dbReference type="EC" id="4.3.1.12"/>
    </reaction>
</comment>
<keyword evidence="4" id="KW-0456">Lyase</keyword>
<comment type="similarity">
    <text evidence="7">Belongs to the AgrE/ArgZ ornithine cyclodeaminase family.</text>
</comment>
<name>A0A075N025_9ARCH</name>
<evidence type="ECO:0000256" key="6">
    <source>
        <dbReference type="ARBA" id="ARBA00056756"/>
    </source>
</evidence>
<gene>
    <name evidence="14" type="ORF">NTE_02809</name>
</gene>
<evidence type="ECO:0000256" key="3">
    <source>
        <dbReference type="ARBA" id="ARBA00023027"/>
    </source>
</evidence>
<dbReference type="eggNOG" id="arCOG04422">
    <property type="taxonomic scope" value="Archaea"/>
</dbReference>
<dbReference type="STRING" id="1459636.NTE_02809"/>
<evidence type="ECO:0000256" key="4">
    <source>
        <dbReference type="ARBA" id="ARBA00023239"/>
    </source>
</evidence>
<dbReference type="InterPro" id="IPR048963">
    <property type="entry name" value="ArgZ/ArgE-like_C_2nd"/>
</dbReference>
<organism evidence="14 15">
    <name type="scientific">Candidatus Nitrososphaera evergladensis SR1</name>
    <dbReference type="NCBI Taxonomy" id="1459636"/>
    <lineage>
        <taxon>Archaea</taxon>
        <taxon>Nitrososphaerota</taxon>
        <taxon>Nitrososphaeria</taxon>
        <taxon>Nitrososphaerales</taxon>
        <taxon>Nitrososphaeraceae</taxon>
        <taxon>Nitrososphaera</taxon>
    </lineage>
</organism>
<evidence type="ECO:0000259" key="12">
    <source>
        <dbReference type="Pfam" id="PF21570"/>
    </source>
</evidence>
<dbReference type="EMBL" id="CP007174">
    <property type="protein sequence ID" value="AIF84849.1"/>
    <property type="molecule type" value="Genomic_DNA"/>
</dbReference>
<dbReference type="RefSeq" id="WP_148701355.1">
    <property type="nucleotide sequence ID" value="NZ_CP007174.1"/>
</dbReference>
<dbReference type="OrthoDB" id="64170at2157"/>